<keyword evidence="4" id="KW-0413">Isomerase</keyword>
<dbReference type="SUPFAM" id="SSF52833">
    <property type="entry name" value="Thioredoxin-like"/>
    <property type="match status" value="1"/>
</dbReference>
<comment type="caution">
    <text evidence="4">The sequence shown here is derived from an EMBL/GenBank/DDBJ whole genome shotgun (WGS) entry which is preliminary data.</text>
</comment>
<keyword evidence="2" id="KW-0732">Signal</keyword>
<evidence type="ECO:0000313" key="5">
    <source>
        <dbReference type="Proteomes" id="UP000027866"/>
    </source>
</evidence>
<dbReference type="Proteomes" id="UP000027866">
    <property type="component" value="Unassembled WGS sequence"/>
</dbReference>
<protein>
    <submittedName>
        <fullName evidence="4">Protein-disulfide isomerase</fullName>
    </submittedName>
</protein>
<evidence type="ECO:0000259" key="3">
    <source>
        <dbReference type="Pfam" id="PF13462"/>
    </source>
</evidence>
<feature type="chain" id="PRO_5001697277" evidence="2">
    <location>
        <begin position="24"/>
        <end position="256"/>
    </location>
</feature>
<organism evidence="4 5">
    <name type="scientific">Erythrobacter litoralis</name>
    <dbReference type="NCBI Taxonomy" id="39960"/>
    <lineage>
        <taxon>Bacteria</taxon>
        <taxon>Pseudomonadati</taxon>
        <taxon>Pseudomonadota</taxon>
        <taxon>Alphaproteobacteria</taxon>
        <taxon>Sphingomonadales</taxon>
        <taxon>Erythrobacteraceae</taxon>
        <taxon>Erythrobacter/Porphyrobacter group</taxon>
        <taxon>Erythrobacter</taxon>
    </lineage>
</organism>
<evidence type="ECO:0000256" key="2">
    <source>
        <dbReference type="SAM" id="SignalP"/>
    </source>
</evidence>
<gene>
    <name evidence="4" type="ORF">EH32_12570</name>
</gene>
<feature type="region of interest" description="Disordered" evidence="1">
    <location>
        <begin position="234"/>
        <end position="256"/>
    </location>
</feature>
<dbReference type="PROSITE" id="PS51257">
    <property type="entry name" value="PROKAR_LIPOPROTEIN"/>
    <property type="match status" value="1"/>
</dbReference>
<sequence>MPTRFRYASKPMAALIAAPLALALSACGGEEADVTTDASGPIDPIAAPEGTSWTDTVTVSEEGGYVLGNPDAPLKLVEYASHTCGACAAFAMQGKPELKQEYISTGTVSIEQREVFLNTFDVVLAAMIQCGPPERVHALSDEVWGNLGQVMNGVQQNGEAIQAAGNLPMEQRFVRMAELAGFIDFFAARGLSADEARTCLSDAAAIEDMVKGADALAQEDEVTATPTFFINGSRVDGPQWSSVEPALQNAGARPAE</sequence>
<dbReference type="GO" id="GO:0016853">
    <property type="term" value="F:isomerase activity"/>
    <property type="evidence" value="ECO:0007669"/>
    <property type="project" value="UniProtKB-KW"/>
</dbReference>
<name>A0A074MJS1_9SPHN</name>
<evidence type="ECO:0000313" key="4">
    <source>
        <dbReference type="EMBL" id="KEO93055.1"/>
    </source>
</evidence>
<proteinExistence type="predicted"/>
<dbReference type="AlphaFoldDB" id="A0A074MJS1"/>
<feature type="domain" description="Thioredoxin-like fold" evidence="3">
    <location>
        <begin position="62"/>
        <end position="239"/>
    </location>
</feature>
<dbReference type="Gene3D" id="3.40.30.10">
    <property type="entry name" value="Glutaredoxin"/>
    <property type="match status" value="1"/>
</dbReference>
<evidence type="ECO:0000256" key="1">
    <source>
        <dbReference type="SAM" id="MobiDB-lite"/>
    </source>
</evidence>
<reference evidence="4 5" key="1">
    <citation type="submission" date="2014-04" db="EMBL/GenBank/DDBJ databases">
        <title>A comprehensive comparison of genomes of Erythrobacter spp. Strains.</title>
        <authorList>
            <person name="Zheng Q."/>
        </authorList>
    </citation>
    <scope>NUCLEOTIDE SEQUENCE [LARGE SCALE GENOMIC DNA]</scope>
    <source>
        <strain evidence="4 5">DSM 8509</strain>
    </source>
</reference>
<dbReference type="InterPro" id="IPR012336">
    <property type="entry name" value="Thioredoxin-like_fold"/>
</dbReference>
<feature type="signal peptide" evidence="2">
    <location>
        <begin position="1"/>
        <end position="23"/>
    </location>
</feature>
<keyword evidence="5" id="KW-1185">Reference proteome</keyword>
<dbReference type="EMBL" id="JMIX01000007">
    <property type="protein sequence ID" value="KEO93055.1"/>
    <property type="molecule type" value="Genomic_DNA"/>
</dbReference>
<dbReference type="InterPro" id="IPR036249">
    <property type="entry name" value="Thioredoxin-like_sf"/>
</dbReference>
<dbReference type="Gene3D" id="1.10.40.110">
    <property type="match status" value="1"/>
</dbReference>
<dbReference type="Pfam" id="PF13462">
    <property type="entry name" value="Thioredoxin_4"/>
    <property type="match status" value="1"/>
</dbReference>
<accession>A0A074MJS1</accession>